<keyword evidence="1" id="KW-0812">Transmembrane</keyword>
<comment type="caution">
    <text evidence="2">The sequence shown here is derived from an EMBL/GenBank/DDBJ whole genome shotgun (WGS) entry which is preliminary data.</text>
</comment>
<dbReference type="EMBL" id="JAULSW010000004">
    <property type="protein sequence ID" value="KAK3386063.1"/>
    <property type="molecule type" value="Genomic_DNA"/>
</dbReference>
<reference evidence="2" key="1">
    <citation type="journal article" date="2023" name="Mol. Phylogenet. Evol.">
        <title>Genome-scale phylogeny and comparative genomics of the fungal order Sordariales.</title>
        <authorList>
            <person name="Hensen N."/>
            <person name="Bonometti L."/>
            <person name="Westerberg I."/>
            <person name="Brannstrom I.O."/>
            <person name="Guillou S."/>
            <person name="Cros-Aarteil S."/>
            <person name="Calhoun S."/>
            <person name="Haridas S."/>
            <person name="Kuo A."/>
            <person name="Mondo S."/>
            <person name="Pangilinan J."/>
            <person name="Riley R."/>
            <person name="LaButti K."/>
            <person name="Andreopoulos B."/>
            <person name="Lipzen A."/>
            <person name="Chen C."/>
            <person name="Yan M."/>
            <person name="Daum C."/>
            <person name="Ng V."/>
            <person name="Clum A."/>
            <person name="Steindorff A."/>
            <person name="Ohm R.A."/>
            <person name="Martin F."/>
            <person name="Silar P."/>
            <person name="Natvig D.O."/>
            <person name="Lalanne C."/>
            <person name="Gautier V."/>
            <person name="Ament-Velasquez S.L."/>
            <person name="Kruys A."/>
            <person name="Hutchinson M.I."/>
            <person name="Powell A.J."/>
            <person name="Barry K."/>
            <person name="Miller A.N."/>
            <person name="Grigoriev I.V."/>
            <person name="Debuchy R."/>
            <person name="Gladieux P."/>
            <person name="Hiltunen Thoren M."/>
            <person name="Johannesson H."/>
        </authorList>
    </citation>
    <scope>NUCLEOTIDE SEQUENCE</scope>
    <source>
        <strain evidence="2">CBS 232.78</strain>
    </source>
</reference>
<feature type="transmembrane region" description="Helical" evidence="1">
    <location>
        <begin position="98"/>
        <end position="119"/>
    </location>
</feature>
<protein>
    <submittedName>
        <fullName evidence="2">Uncharacterized protein</fullName>
    </submittedName>
</protein>
<accession>A0AAE0U040</accession>
<dbReference type="AlphaFoldDB" id="A0AAE0U040"/>
<proteinExistence type="predicted"/>
<feature type="transmembrane region" description="Helical" evidence="1">
    <location>
        <begin position="139"/>
        <end position="161"/>
    </location>
</feature>
<evidence type="ECO:0000256" key="1">
    <source>
        <dbReference type="SAM" id="Phobius"/>
    </source>
</evidence>
<keyword evidence="1" id="KW-1133">Transmembrane helix</keyword>
<sequence length="226" mass="26576">MVPPDRHTPRQSVLSASQPWYEREDQCRLLMHRKNRRLRSGSIPIATLRYWEVTHFGCNRLCFFSLFCHALVFACPAQPKSAQLVSLSTCFSALAPPFLYFLIGVFFFIFGDYVYFGAYGYSSSEGRTELNGKGFGSTFWDIIFLVTPHTPIIHLLCFYFWSVSSWAIHRKGRIIWKEIRKLGRFYIFYSLHTWERGKLSAGRLRGKNKHPNQLERKDYFYNLKTL</sequence>
<keyword evidence="3" id="KW-1185">Reference proteome</keyword>
<evidence type="ECO:0000313" key="2">
    <source>
        <dbReference type="EMBL" id="KAK3386063.1"/>
    </source>
</evidence>
<gene>
    <name evidence="2" type="ORF">B0H63DRAFT_191557</name>
</gene>
<keyword evidence="1" id="KW-0472">Membrane</keyword>
<evidence type="ECO:0000313" key="3">
    <source>
        <dbReference type="Proteomes" id="UP001285441"/>
    </source>
</evidence>
<name>A0AAE0U040_9PEZI</name>
<organism evidence="2 3">
    <name type="scientific">Podospora didyma</name>
    <dbReference type="NCBI Taxonomy" id="330526"/>
    <lineage>
        <taxon>Eukaryota</taxon>
        <taxon>Fungi</taxon>
        <taxon>Dikarya</taxon>
        <taxon>Ascomycota</taxon>
        <taxon>Pezizomycotina</taxon>
        <taxon>Sordariomycetes</taxon>
        <taxon>Sordariomycetidae</taxon>
        <taxon>Sordariales</taxon>
        <taxon>Podosporaceae</taxon>
        <taxon>Podospora</taxon>
    </lineage>
</organism>
<dbReference type="Proteomes" id="UP001285441">
    <property type="component" value="Unassembled WGS sequence"/>
</dbReference>
<reference evidence="2" key="2">
    <citation type="submission" date="2023-06" db="EMBL/GenBank/DDBJ databases">
        <authorList>
            <consortium name="Lawrence Berkeley National Laboratory"/>
            <person name="Haridas S."/>
            <person name="Hensen N."/>
            <person name="Bonometti L."/>
            <person name="Westerberg I."/>
            <person name="Brannstrom I.O."/>
            <person name="Guillou S."/>
            <person name="Cros-Aarteil S."/>
            <person name="Calhoun S."/>
            <person name="Kuo A."/>
            <person name="Mondo S."/>
            <person name="Pangilinan J."/>
            <person name="Riley R."/>
            <person name="LaButti K."/>
            <person name="Andreopoulos B."/>
            <person name="Lipzen A."/>
            <person name="Chen C."/>
            <person name="Yanf M."/>
            <person name="Daum C."/>
            <person name="Ng V."/>
            <person name="Clum A."/>
            <person name="Steindorff A."/>
            <person name="Ohm R."/>
            <person name="Martin F."/>
            <person name="Silar P."/>
            <person name="Natvig D."/>
            <person name="Lalanne C."/>
            <person name="Gautier V."/>
            <person name="Ament-velasquez S.L."/>
            <person name="Kruys A."/>
            <person name="Hutchinson M.I."/>
            <person name="Powell A.J."/>
            <person name="Barry K."/>
            <person name="Miller A.N."/>
            <person name="Grigoriev I.V."/>
            <person name="Debuchy R."/>
            <person name="Gladieux P."/>
            <person name="Thoren M.H."/>
            <person name="Johannesson H."/>
        </authorList>
    </citation>
    <scope>NUCLEOTIDE SEQUENCE</scope>
    <source>
        <strain evidence="2">CBS 232.78</strain>
    </source>
</reference>